<organism evidence="2 3">
    <name type="scientific">Streptomyces litchfieldiae</name>
    <dbReference type="NCBI Taxonomy" id="3075543"/>
    <lineage>
        <taxon>Bacteria</taxon>
        <taxon>Bacillati</taxon>
        <taxon>Actinomycetota</taxon>
        <taxon>Actinomycetes</taxon>
        <taxon>Kitasatosporales</taxon>
        <taxon>Streptomycetaceae</taxon>
        <taxon>Streptomyces</taxon>
    </lineage>
</organism>
<dbReference type="Proteomes" id="UP001183246">
    <property type="component" value="Unassembled WGS sequence"/>
</dbReference>
<dbReference type="RefSeq" id="WP_311707023.1">
    <property type="nucleotide sequence ID" value="NZ_JAVREL010000017.1"/>
</dbReference>
<name>A0ABU2MWB4_9ACTN</name>
<reference evidence="3" key="1">
    <citation type="submission" date="2023-07" db="EMBL/GenBank/DDBJ databases">
        <title>30 novel species of actinomycetes from the DSMZ collection.</title>
        <authorList>
            <person name="Nouioui I."/>
        </authorList>
    </citation>
    <scope>NUCLEOTIDE SEQUENCE [LARGE SCALE GENOMIC DNA]</scope>
    <source>
        <strain evidence="3">DSM 44938</strain>
    </source>
</reference>
<dbReference type="InterPro" id="IPR051604">
    <property type="entry name" value="Ergot_Alk_Oxidoreductase"/>
</dbReference>
<dbReference type="InterPro" id="IPR036291">
    <property type="entry name" value="NAD(P)-bd_dom_sf"/>
</dbReference>
<comment type="caution">
    <text evidence="2">The sequence shown here is derived from an EMBL/GenBank/DDBJ whole genome shotgun (WGS) entry which is preliminary data.</text>
</comment>
<evidence type="ECO:0000259" key="1">
    <source>
        <dbReference type="Pfam" id="PF13460"/>
    </source>
</evidence>
<dbReference type="PANTHER" id="PTHR43162">
    <property type="match status" value="1"/>
</dbReference>
<evidence type="ECO:0000313" key="3">
    <source>
        <dbReference type="Proteomes" id="UP001183246"/>
    </source>
</evidence>
<keyword evidence="3" id="KW-1185">Reference proteome</keyword>
<protein>
    <submittedName>
        <fullName evidence="2">NAD(P)H-binding protein</fullName>
    </submittedName>
</protein>
<accession>A0ABU2MWB4</accession>
<dbReference type="PANTHER" id="PTHR43162:SF1">
    <property type="entry name" value="PRESTALK A DIFFERENTIATION PROTEIN A"/>
    <property type="match status" value="1"/>
</dbReference>
<proteinExistence type="predicted"/>
<gene>
    <name evidence="2" type="ORF">RM590_25335</name>
</gene>
<dbReference type="EMBL" id="JAVREL010000017">
    <property type="protein sequence ID" value="MDT0345885.1"/>
    <property type="molecule type" value="Genomic_DNA"/>
</dbReference>
<sequence length="293" mass="31129">MILITGATGNVGRPLLDLLTAQGAAVRAVTRDPAGAGLPAGTDVVRGDPSRPETLADALEGVAALFLNPVAVQDAYRDLLALARERGVRRVVALSALNVDDDLADQPSRLRGASHQEVEEALDASGMAWTALRSGWYASNTLRMWAGQLRAGDTVRGPYAESAWAPVHETDIAGVAARALLTDELLGRRPVLTGPRSLTFREMVEILGAAWGRLLRFEEIPPHVAKEAMLRGGFPHSEAFIDGMLALQAKTVGRPALVTDEVETILGRPALTFAAWALDHKDAFLGAALPARA</sequence>
<dbReference type="Gene3D" id="3.90.25.10">
    <property type="entry name" value="UDP-galactose 4-epimerase, domain 1"/>
    <property type="match status" value="1"/>
</dbReference>
<dbReference type="Gene3D" id="3.40.50.720">
    <property type="entry name" value="NAD(P)-binding Rossmann-like Domain"/>
    <property type="match status" value="1"/>
</dbReference>
<dbReference type="InterPro" id="IPR016040">
    <property type="entry name" value="NAD(P)-bd_dom"/>
</dbReference>
<dbReference type="SUPFAM" id="SSF51735">
    <property type="entry name" value="NAD(P)-binding Rossmann-fold domains"/>
    <property type="match status" value="1"/>
</dbReference>
<feature type="domain" description="NAD(P)-binding" evidence="1">
    <location>
        <begin position="6"/>
        <end position="180"/>
    </location>
</feature>
<evidence type="ECO:0000313" key="2">
    <source>
        <dbReference type="EMBL" id="MDT0345885.1"/>
    </source>
</evidence>
<dbReference type="Pfam" id="PF13460">
    <property type="entry name" value="NAD_binding_10"/>
    <property type="match status" value="1"/>
</dbReference>